<name>A0A0V0R739_PSEPJ</name>
<protein>
    <submittedName>
        <fullName evidence="2">Uncharacterized protein</fullName>
    </submittedName>
</protein>
<reference evidence="2 3" key="1">
    <citation type="journal article" date="2015" name="Sci. Rep.">
        <title>Genome of the facultative scuticociliatosis pathogen Pseudocohnilembus persalinus provides insight into its virulence through horizontal gene transfer.</title>
        <authorList>
            <person name="Xiong J."/>
            <person name="Wang G."/>
            <person name="Cheng J."/>
            <person name="Tian M."/>
            <person name="Pan X."/>
            <person name="Warren A."/>
            <person name="Jiang C."/>
            <person name="Yuan D."/>
            <person name="Miao W."/>
        </authorList>
    </citation>
    <scope>NUCLEOTIDE SEQUENCE [LARGE SCALE GENOMIC DNA]</scope>
    <source>
        <strain evidence="2">36N120E</strain>
    </source>
</reference>
<dbReference type="InParanoid" id="A0A0V0R739"/>
<evidence type="ECO:0000256" key="1">
    <source>
        <dbReference type="SAM" id="MobiDB-lite"/>
    </source>
</evidence>
<feature type="region of interest" description="Disordered" evidence="1">
    <location>
        <begin position="158"/>
        <end position="195"/>
    </location>
</feature>
<dbReference type="EMBL" id="LDAU01000031">
    <property type="protein sequence ID" value="KRX10326.1"/>
    <property type="molecule type" value="Genomic_DNA"/>
</dbReference>
<accession>A0A0V0R739</accession>
<evidence type="ECO:0000313" key="2">
    <source>
        <dbReference type="EMBL" id="KRX10326.1"/>
    </source>
</evidence>
<dbReference type="OMA" id="FANNSHP"/>
<organism evidence="2 3">
    <name type="scientific">Pseudocohnilembus persalinus</name>
    <name type="common">Ciliate</name>
    <dbReference type="NCBI Taxonomy" id="266149"/>
    <lineage>
        <taxon>Eukaryota</taxon>
        <taxon>Sar</taxon>
        <taxon>Alveolata</taxon>
        <taxon>Ciliophora</taxon>
        <taxon>Intramacronucleata</taxon>
        <taxon>Oligohymenophorea</taxon>
        <taxon>Scuticociliatia</taxon>
        <taxon>Philasterida</taxon>
        <taxon>Pseudocohnilembidae</taxon>
        <taxon>Pseudocohnilembus</taxon>
    </lineage>
</organism>
<evidence type="ECO:0000313" key="3">
    <source>
        <dbReference type="Proteomes" id="UP000054937"/>
    </source>
</evidence>
<keyword evidence="3" id="KW-1185">Reference proteome</keyword>
<feature type="compositionally biased region" description="Basic and acidic residues" evidence="1">
    <location>
        <begin position="158"/>
        <end position="172"/>
    </location>
</feature>
<comment type="caution">
    <text evidence="2">The sequence shown here is derived from an EMBL/GenBank/DDBJ whole genome shotgun (WGS) entry which is preliminary data.</text>
</comment>
<gene>
    <name evidence="2" type="ORF">PPERSA_02743</name>
</gene>
<proteinExistence type="predicted"/>
<dbReference type="OrthoDB" id="282679at2759"/>
<dbReference type="AlphaFoldDB" id="A0A0V0R739"/>
<dbReference type="Proteomes" id="UP000054937">
    <property type="component" value="Unassembled WGS sequence"/>
</dbReference>
<sequence length="195" mass="23240">MAIRCRYDHHSFLRAYQSYRNLSRHCKQYFYGDKQLEEAFILGLRSFFMIPMVSETPTDQIKHGAERRFVDQLDRDFELVSYNQHPFQLFTYELNNKHVAREQEKYEQQQNGEQTFEQQMVQYLDNVIAAEKAKLREGQQLSSEKLTEIILQAFRKARAEEKRPQQNSRGDDGQITDFLEQRRPFGAPTNVSHTH</sequence>